<evidence type="ECO:0000256" key="7">
    <source>
        <dbReference type="SAM" id="MobiDB-lite"/>
    </source>
</evidence>
<feature type="zinc finger region" description="UBR-type" evidence="4">
    <location>
        <begin position="48"/>
        <end position="123"/>
    </location>
</feature>
<feature type="compositionally biased region" description="Acidic residues" evidence="7">
    <location>
        <begin position="1541"/>
        <end position="1586"/>
    </location>
</feature>
<dbReference type="Gene3D" id="2.10.110.30">
    <property type="match status" value="1"/>
</dbReference>
<comment type="catalytic activity">
    <reaction evidence="5">
        <text>S-ubiquitinyl-[E2 ubiquitin-conjugating enzyme]-L-cysteine + [acceptor protein]-L-lysine = [E2 ubiquitin-conjugating enzyme]-L-cysteine + N(6)-ubiquitinyl-[acceptor protein]-L-lysine.</text>
        <dbReference type="EC" id="2.3.2.27"/>
    </reaction>
</comment>
<protein>
    <recommendedName>
        <fullName evidence="5">E3 ubiquitin-protein ligase</fullName>
        <ecNumber evidence="5">2.3.2.27</ecNumber>
    </recommendedName>
</protein>
<evidence type="ECO:0000256" key="2">
    <source>
        <dbReference type="ARBA" id="ARBA00022771"/>
    </source>
</evidence>
<feature type="region of interest" description="Disordered" evidence="7">
    <location>
        <begin position="1504"/>
        <end position="1587"/>
    </location>
</feature>
<feature type="compositionally biased region" description="Low complexity" evidence="7">
    <location>
        <begin position="700"/>
        <end position="717"/>
    </location>
</feature>
<proteinExistence type="inferred from homology"/>
<gene>
    <name evidence="9" type="ORF">M9Y10_016066</name>
</gene>
<evidence type="ECO:0000313" key="10">
    <source>
        <dbReference type="Proteomes" id="UP001470230"/>
    </source>
</evidence>
<evidence type="ECO:0000256" key="3">
    <source>
        <dbReference type="ARBA" id="ARBA00022833"/>
    </source>
</evidence>
<feature type="compositionally biased region" description="Basic and acidic residues" evidence="7">
    <location>
        <begin position="755"/>
        <end position="766"/>
    </location>
</feature>
<sequence length="1698" mass="198110">MNYEQLQSLFISDPSAAIKESQKMICSTSKFDSFEDFTSYHLKNAHFYYCQKPFVPNYKPQITICCITCSKKIDRFPIICLDCFLNGNHEGHDYFIIPGFTNMCQCGNKDSLEKTGFCSKHPGCDDDNLDNYLNENLRTILTETIFKASLSALQKIEQTDLNKYEAITNFIISFFELGDGFRRLFVLTLTEEKFFNDLIYNITDYPKIFHTKLFTLFTYIMHDQLFVRSLSKISNKLIFDKIIKESPKEMIERVQPPKYDHLFPFIFVCFSEEICRYNIESNNWDWVTFCLEILKYYKELIALYKKFRYSRNLPVFKIIEYIRFMTDIQPHEPTQIFFDKLFTEVLNTCAHQPTDTIILESFKKFSLSIVDSYIDYLSYFDHLMISFKSKESLKFDSLFEELEKNVDINPLFMIGKNSVDTEKGKYNENDKLIQRFIIKKEIVKTKKSFFDKFKTTMKNLFDSFPAKYYKSFYNGASFYLCHPLYDSLAMLLKVDDLCRIKIARFLSTDKYQQLRIRLAILTLKKLLSFLLYKVDLVRIRNFSLVIFYEKIMELKKEDRYNVIPISFLQLLIGLQNNEKKTEKNIDDEFIIKEFFAFELAREIGLFEESGYSKKKKLMIFTFFYVSMLLVIDRDMFNYDHRKIIEEKLIFGLKKGVHSIDELNKICDIDSENASESLIAFNETLMKVATKSARNEEANNENETNITLNEYADSNSNNNDDKSSDDNDDDEDDDNEDKESISISKNELAKLRKSRKDKDKESKDKKKENSYIKPVNFYLKEGIQYKTISAINAIEDQKSFMNIEISKKPNKLLKIQDFESEETYFFKPTNDNDNNAANADGLKIRLREFLLTPTVFAVVYDSLRFNSGVDSSKSELNDHLAMNVLVLIARFISEYAENSRAASTKLDPKATIQYLSLSDFITKLKRVVFNYRVTGKEEDEAGFIDNTLNPALFASLLNMKIEPLNHQPKSIINILMNKGQLGQDALHQISHYVHIDELDNIDKKEKDSKKEQLDQKAIQKQRANKLKEDIMNQYSNIRNQYHFSDSISDSFSLSNSGFITTNNNEVCSLCSEQKKKEILCYPLYIYRTKFPFIVDKPPLVNSEDFKDEIAVYDNEEDFDKDTDLVDFLSSELSIQGEASEDELVKLSKFKKIMSNIFDQQKVEKEDLKIENEKQKRVTLGANFIVQYGICPHPVHKSCVQDGSEFVCPIDRSKKNGFLPSLEDIPHHLIFKDLKSLELNENKDSLSANVIESINDFVNKFMTFFDCLKEDRINVFIELIKSVSGLIETYEIRVRNLPDSLDSTKTKILSRNLFLTVWYAYRIQKKPKISIFSKSSDKEIDTDERLTDFQRFIKKLIEYDEIDAPEIGGEVKTIANSIVTSILSNKERNAMRNEKEVNLFLRRVCLAEYFLLDEDVSTDKNELLDWDDVLSTGNLSQRYNVKFESISEGDEFDFKPFTFANLPKEFLKLARSPYNLPIENFGEISVFNILDYNYMIKYYNDFDDTEDENSDNNNNNNNNNNDSDNASTNDNNNTNTDNSNDNDSTDNDNDNDNTDNDNDNDNTDNDNDNDNTDNDNDNDNTDNDNDVGDEVKRYRRSVHVCEDEFLPFFMTFYGKLHYPSILMFTGIYASQILLVDQSQGASLETFYVDKTGCPDINHLRFQALFLNEERYEKLIDQILSGDFSYNLSPLEDKTAMNADE</sequence>
<keyword evidence="1 5" id="KW-0479">Metal-binding</keyword>
<dbReference type="PANTHER" id="PTHR21497:SF24">
    <property type="entry name" value="E3 UBIQUITIN-PROTEIN LIGASE UBR1"/>
    <property type="match status" value="1"/>
</dbReference>
<organism evidence="9 10">
    <name type="scientific">Tritrichomonas musculus</name>
    <dbReference type="NCBI Taxonomy" id="1915356"/>
    <lineage>
        <taxon>Eukaryota</taxon>
        <taxon>Metamonada</taxon>
        <taxon>Parabasalia</taxon>
        <taxon>Tritrichomonadida</taxon>
        <taxon>Tritrichomonadidae</taxon>
        <taxon>Tritrichomonas</taxon>
    </lineage>
</organism>
<keyword evidence="6" id="KW-0175">Coiled coil</keyword>
<reference evidence="9 10" key="1">
    <citation type="submission" date="2024-04" db="EMBL/GenBank/DDBJ databases">
        <title>Tritrichomonas musculus Genome.</title>
        <authorList>
            <person name="Alves-Ferreira E."/>
            <person name="Grigg M."/>
            <person name="Lorenzi H."/>
            <person name="Galac M."/>
        </authorList>
    </citation>
    <scope>NUCLEOTIDE SEQUENCE [LARGE SCALE GENOMIC DNA]</scope>
    <source>
        <strain evidence="9 10">EAF2021</strain>
    </source>
</reference>
<feature type="compositionally biased region" description="Low complexity" evidence="7">
    <location>
        <begin position="1509"/>
        <end position="1540"/>
    </location>
</feature>
<keyword evidence="2 5" id="KW-0863">Zinc-finger</keyword>
<comment type="pathway">
    <text evidence="5">Protein modification; protein ubiquitination.</text>
</comment>
<dbReference type="EMBL" id="JAPFFF010000020">
    <property type="protein sequence ID" value="KAK8857660.1"/>
    <property type="molecule type" value="Genomic_DNA"/>
</dbReference>
<dbReference type="PANTHER" id="PTHR21497">
    <property type="entry name" value="UBIQUITIN LIGASE E3 ALPHA-RELATED"/>
    <property type="match status" value="1"/>
</dbReference>
<evidence type="ECO:0000259" key="8">
    <source>
        <dbReference type="PROSITE" id="PS51157"/>
    </source>
</evidence>
<dbReference type="EC" id="2.3.2.27" evidence="5"/>
<keyword evidence="5" id="KW-0808">Transferase</keyword>
<evidence type="ECO:0000256" key="6">
    <source>
        <dbReference type="SAM" id="Coils"/>
    </source>
</evidence>
<feature type="coiled-coil region" evidence="6">
    <location>
        <begin position="1008"/>
        <end position="1039"/>
    </location>
</feature>
<evidence type="ECO:0000256" key="4">
    <source>
        <dbReference type="PROSITE-ProRule" id="PRU00508"/>
    </source>
</evidence>
<dbReference type="CDD" id="cd19670">
    <property type="entry name" value="UBR-box_UBR1_2_3"/>
    <property type="match status" value="1"/>
</dbReference>
<keyword evidence="3 5" id="KW-0862">Zinc</keyword>
<keyword evidence="10" id="KW-1185">Reference proteome</keyword>
<dbReference type="PROSITE" id="PS51157">
    <property type="entry name" value="ZF_UBR"/>
    <property type="match status" value="1"/>
</dbReference>
<feature type="region of interest" description="Disordered" evidence="7">
    <location>
        <begin position="691"/>
        <end position="766"/>
    </location>
</feature>
<comment type="similarity">
    <text evidence="5">Belongs to the E3 ubiquitin-protein ligase UBR1-like family.</text>
</comment>
<dbReference type="Pfam" id="PF02207">
    <property type="entry name" value="zf-UBR"/>
    <property type="match status" value="1"/>
</dbReference>
<accession>A0ABR2I831</accession>
<feature type="compositionally biased region" description="Acidic residues" evidence="7">
    <location>
        <begin position="725"/>
        <end position="736"/>
    </location>
</feature>
<keyword evidence="5" id="KW-0833">Ubl conjugation pathway</keyword>
<evidence type="ECO:0000313" key="9">
    <source>
        <dbReference type="EMBL" id="KAK8857660.1"/>
    </source>
</evidence>
<feature type="domain" description="UBR-type" evidence="8">
    <location>
        <begin position="48"/>
        <end position="123"/>
    </location>
</feature>
<dbReference type="InterPro" id="IPR003126">
    <property type="entry name" value="Znf_UBR"/>
</dbReference>
<comment type="function">
    <text evidence="5">Ubiquitin ligase protein which is a component of the N-end rule pathway. Recognizes and binds to proteins bearing specific N-terminal residues that are destabilizing according to the N-end rule, leading to their ubiquitination and subsequent degradation.</text>
</comment>
<evidence type="ECO:0000256" key="5">
    <source>
        <dbReference type="RuleBase" id="RU366018"/>
    </source>
</evidence>
<dbReference type="InterPro" id="IPR039164">
    <property type="entry name" value="UBR1-like"/>
</dbReference>
<dbReference type="Proteomes" id="UP001470230">
    <property type="component" value="Unassembled WGS sequence"/>
</dbReference>
<name>A0ABR2I831_9EUKA</name>
<evidence type="ECO:0000256" key="1">
    <source>
        <dbReference type="ARBA" id="ARBA00022723"/>
    </source>
</evidence>
<comment type="caution">
    <text evidence="9">The sequence shown here is derived from an EMBL/GenBank/DDBJ whole genome shotgun (WGS) entry which is preliminary data.</text>
</comment>